<evidence type="ECO:0000313" key="2">
    <source>
        <dbReference type="EMBL" id="KZP04420.1"/>
    </source>
</evidence>
<reference evidence="2 3" key="1">
    <citation type="journal article" date="2016" name="Mol. Biol. Evol.">
        <title>Comparative Genomics of Early-Diverging Mushroom-Forming Fungi Provides Insights into the Origins of Lignocellulose Decay Capabilities.</title>
        <authorList>
            <person name="Nagy L.G."/>
            <person name="Riley R."/>
            <person name="Tritt A."/>
            <person name="Adam C."/>
            <person name="Daum C."/>
            <person name="Floudas D."/>
            <person name="Sun H."/>
            <person name="Yadav J.S."/>
            <person name="Pangilinan J."/>
            <person name="Larsson K.H."/>
            <person name="Matsuura K."/>
            <person name="Barry K."/>
            <person name="Labutti K."/>
            <person name="Kuo R."/>
            <person name="Ohm R.A."/>
            <person name="Bhattacharya S.S."/>
            <person name="Shirouzu T."/>
            <person name="Yoshinaga Y."/>
            <person name="Martin F.M."/>
            <person name="Grigoriev I.V."/>
            <person name="Hibbett D.S."/>
        </authorList>
    </citation>
    <scope>NUCLEOTIDE SEQUENCE [LARGE SCALE GENOMIC DNA]</scope>
    <source>
        <strain evidence="2 3">CBS 109695</strain>
    </source>
</reference>
<feature type="transmembrane region" description="Helical" evidence="1">
    <location>
        <begin position="68"/>
        <end position="89"/>
    </location>
</feature>
<dbReference type="OrthoDB" id="3038990at2759"/>
<gene>
    <name evidence="2" type="ORF">FIBSPDRAFT_941013</name>
</gene>
<dbReference type="Proteomes" id="UP000076532">
    <property type="component" value="Unassembled WGS sequence"/>
</dbReference>
<keyword evidence="3" id="KW-1185">Reference proteome</keyword>
<proteinExistence type="predicted"/>
<name>A0A167UXP5_9AGAM</name>
<protein>
    <submittedName>
        <fullName evidence="2">Uncharacterized protein</fullName>
    </submittedName>
</protein>
<keyword evidence="1" id="KW-0472">Membrane</keyword>
<feature type="transmembrane region" description="Helical" evidence="1">
    <location>
        <begin position="131"/>
        <end position="150"/>
    </location>
</feature>
<feature type="transmembrane region" description="Helical" evidence="1">
    <location>
        <begin position="29"/>
        <end position="47"/>
    </location>
</feature>
<dbReference type="AlphaFoldDB" id="A0A167UXP5"/>
<organism evidence="2 3">
    <name type="scientific">Athelia psychrophila</name>
    <dbReference type="NCBI Taxonomy" id="1759441"/>
    <lineage>
        <taxon>Eukaryota</taxon>
        <taxon>Fungi</taxon>
        <taxon>Dikarya</taxon>
        <taxon>Basidiomycota</taxon>
        <taxon>Agaricomycotina</taxon>
        <taxon>Agaricomycetes</taxon>
        <taxon>Agaricomycetidae</taxon>
        <taxon>Atheliales</taxon>
        <taxon>Atheliaceae</taxon>
        <taxon>Athelia</taxon>
    </lineage>
</organism>
<keyword evidence="1" id="KW-1133">Transmembrane helix</keyword>
<keyword evidence="1" id="KW-0812">Transmembrane</keyword>
<evidence type="ECO:0000256" key="1">
    <source>
        <dbReference type="SAM" id="Phobius"/>
    </source>
</evidence>
<evidence type="ECO:0000313" key="3">
    <source>
        <dbReference type="Proteomes" id="UP000076532"/>
    </source>
</evidence>
<feature type="transmembrane region" description="Helical" evidence="1">
    <location>
        <begin position="101"/>
        <end position="119"/>
    </location>
</feature>
<sequence length="343" mass="38419">MFPLDPVSKQFPLSIDSALQEPLSEEVSVTTYSSVAILAAFIWTWLLDVSEEVEIVKRKRFSVPIAAYYCSRLTSLGGCICNMLLGLGIERESALNDAVSLAFFWIAQASISLLFYFRICAVYKHSKTIRYAFFALWVLVTLSPATILLGPSSRCKAVNLRAHQPCLLFSILAEGYRPHIHCYIWGPLTLLSEGLILINDTLVFIGVSLEMYKNVAPSGVHISHMSRFKLLIRGNDLYKLSKMLLKSGQLYYGQSLIGIPDSNSVTIGVQLCTTIAVFLGVHYSQLLYMSYIPLSSALACKVFRMVLLCDTTVDPLNTLEIHELFQWEPNNDQWVQGVVRTIV</sequence>
<accession>A0A167UXP5</accession>
<dbReference type="EMBL" id="KV417924">
    <property type="protein sequence ID" value="KZP04420.1"/>
    <property type="molecule type" value="Genomic_DNA"/>
</dbReference>